<accession>A0A370HY61</accession>
<name>A0A370HY61_9NOCA</name>
<dbReference type="PANTHER" id="PTHR43383:SF2">
    <property type="entry name" value="AMIDOHYDROLASE 2 FAMILY PROTEIN"/>
    <property type="match status" value="1"/>
</dbReference>
<proteinExistence type="predicted"/>
<keyword evidence="3" id="KW-1185">Reference proteome</keyword>
<sequence length="366" mass="39360">MDIELIDAHCHGIVAADPDRSQFEAMLGEGRRGSFGSALGLALRRWCAPLLDLPAHAEPERYLARRAELGWREVSARLLRAAGVSRWLVDTGYGFAPAFVDLCGGPVGEIVRIESVAERVVAEYGLTATVFDEIERALRESARSAVGLKSVAAYRCGLDFPGHGIPPSTSALSGTRLTDPRMLSWLVGLAARISAESGLPLQFHTGFGDTDLRLHRADPLLLTDFLRATEDSGATVVLLHCWPYHRNAAYLANVFSHVYLDLGLTIPHVGQRASAILAEALELAPFDRLCYSSDGCGLAELHYLGARLWRRGLGRVLDEWIADDAITTADADALIAAVAAGNAARLYPAATPRPGAGPNSPPLPLR</sequence>
<dbReference type="Pfam" id="PF04909">
    <property type="entry name" value="Amidohydro_2"/>
    <property type="match status" value="1"/>
</dbReference>
<dbReference type="GO" id="GO:0016787">
    <property type="term" value="F:hydrolase activity"/>
    <property type="evidence" value="ECO:0007669"/>
    <property type="project" value="InterPro"/>
</dbReference>
<evidence type="ECO:0000259" key="1">
    <source>
        <dbReference type="Pfam" id="PF04909"/>
    </source>
</evidence>
<comment type="caution">
    <text evidence="2">The sequence shown here is derived from an EMBL/GenBank/DDBJ whole genome shotgun (WGS) entry which is preliminary data.</text>
</comment>
<dbReference type="SUPFAM" id="SSF51556">
    <property type="entry name" value="Metallo-dependent hydrolases"/>
    <property type="match status" value="1"/>
</dbReference>
<reference evidence="2 3" key="1">
    <citation type="submission" date="2018-07" db="EMBL/GenBank/DDBJ databases">
        <title>Genomic Encyclopedia of Type Strains, Phase IV (KMG-IV): sequencing the most valuable type-strain genomes for metagenomic binning, comparative biology and taxonomic classification.</title>
        <authorList>
            <person name="Goeker M."/>
        </authorList>
    </citation>
    <scope>NUCLEOTIDE SEQUENCE [LARGE SCALE GENOMIC DNA]</scope>
    <source>
        <strain evidence="2 3">DSM 44290</strain>
    </source>
</reference>
<dbReference type="EMBL" id="QQBC01000012">
    <property type="protein sequence ID" value="RDI62851.1"/>
    <property type="molecule type" value="Genomic_DNA"/>
</dbReference>
<evidence type="ECO:0000313" key="2">
    <source>
        <dbReference type="EMBL" id="RDI62851.1"/>
    </source>
</evidence>
<organism evidence="2 3">
    <name type="scientific">Nocardia pseudobrasiliensis</name>
    <dbReference type="NCBI Taxonomy" id="45979"/>
    <lineage>
        <taxon>Bacteria</taxon>
        <taxon>Bacillati</taxon>
        <taxon>Actinomycetota</taxon>
        <taxon>Actinomycetes</taxon>
        <taxon>Mycobacteriales</taxon>
        <taxon>Nocardiaceae</taxon>
        <taxon>Nocardia</taxon>
    </lineage>
</organism>
<dbReference type="PANTHER" id="PTHR43383">
    <property type="entry name" value="NODULIN 6"/>
    <property type="match status" value="1"/>
</dbReference>
<feature type="domain" description="Amidohydrolase-related" evidence="1">
    <location>
        <begin position="53"/>
        <end position="348"/>
    </location>
</feature>
<dbReference type="InterPro" id="IPR032466">
    <property type="entry name" value="Metal_Hydrolase"/>
</dbReference>
<evidence type="ECO:0000313" key="3">
    <source>
        <dbReference type="Proteomes" id="UP000254869"/>
    </source>
</evidence>
<dbReference type="Gene3D" id="3.20.20.140">
    <property type="entry name" value="Metal-dependent hydrolases"/>
    <property type="match status" value="1"/>
</dbReference>
<dbReference type="AlphaFoldDB" id="A0A370HY61"/>
<gene>
    <name evidence="2" type="ORF">DFR76_112169</name>
</gene>
<dbReference type="InterPro" id="IPR006680">
    <property type="entry name" value="Amidohydro-rel"/>
</dbReference>
<protein>
    <recommendedName>
        <fullName evidence="1">Amidohydrolase-related domain-containing protein</fullName>
    </recommendedName>
</protein>
<dbReference type="RefSeq" id="WP_068002966.1">
    <property type="nucleotide sequence ID" value="NZ_QQBC01000012.1"/>
</dbReference>
<dbReference type="STRING" id="1210086.GCA_001613105_05272"/>
<dbReference type="Proteomes" id="UP000254869">
    <property type="component" value="Unassembled WGS sequence"/>
</dbReference>